<evidence type="ECO:0000256" key="1">
    <source>
        <dbReference type="SAM" id="MobiDB-lite"/>
    </source>
</evidence>
<evidence type="ECO:0000313" key="3">
    <source>
        <dbReference type="Proteomes" id="UP000221165"/>
    </source>
</evidence>
<reference evidence="2 3" key="1">
    <citation type="journal article" date="2017" name="Int. J. Parasitol.">
        <title>The genome of the protozoan parasite Cystoisospora suis and a reverse vaccinology approach to identify vaccine candidates.</title>
        <authorList>
            <person name="Palmieri N."/>
            <person name="Shrestha A."/>
            <person name="Ruttkowski B."/>
            <person name="Beck T."/>
            <person name="Vogl C."/>
            <person name="Tomley F."/>
            <person name="Blake D.P."/>
            <person name="Joachim A."/>
        </authorList>
    </citation>
    <scope>NUCLEOTIDE SEQUENCE [LARGE SCALE GENOMIC DNA]</scope>
    <source>
        <strain evidence="2 3">Wien I</strain>
    </source>
</reference>
<dbReference type="OrthoDB" id="10266980at2759"/>
<feature type="compositionally biased region" description="Basic and acidic residues" evidence="1">
    <location>
        <begin position="198"/>
        <end position="212"/>
    </location>
</feature>
<name>A0A2C6K904_9APIC</name>
<sequence>MEGEKIGRSWWTCVKRTREKELSSFPLSISSSYPIVGFERSLSSHCYSSLRSSLLLSLLLFSSVIITWGVCTPQGLHNEMKSSSEPPESGNEPFLSHFFFDRLHSFSSSSFFSSGEGDDERYYPLSFSLTWISISALSWFIISQLPVHRVPLCLLPSSIRRNIYRQIGQAAKDIRLASVAKREKRRRLEKASLTDGSTQRRDKERREDFEREEKEDEEEKEKELERRARTAQAFLVSVRNRSIGFIHAVAISCFALACVTLDRNLTQ</sequence>
<feature type="non-terminal residue" evidence="2">
    <location>
        <position position="267"/>
    </location>
</feature>
<dbReference type="VEuPathDB" id="ToxoDB:CSUI_004952"/>
<keyword evidence="3" id="KW-1185">Reference proteome</keyword>
<dbReference type="GeneID" id="94428344"/>
<accession>A0A2C6K904</accession>
<dbReference type="Proteomes" id="UP000221165">
    <property type="component" value="Unassembled WGS sequence"/>
</dbReference>
<protein>
    <submittedName>
        <fullName evidence="2">Tlc domain protein</fullName>
    </submittedName>
</protein>
<dbReference type="RefSeq" id="XP_067922895.1">
    <property type="nucleotide sequence ID" value="XM_068065133.1"/>
</dbReference>
<dbReference type="EMBL" id="MIGC01002369">
    <property type="protein sequence ID" value="PHJ21211.1"/>
    <property type="molecule type" value="Genomic_DNA"/>
</dbReference>
<gene>
    <name evidence="2" type="ORF">CSUI_004952</name>
</gene>
<evidence type="ECO:0000313" key="2">
    <source>
        <dbReference type="EMBL" id="PHJ21211.1"/>
    </source>
</evidence>
<dbReference type="AlphaFoldDB" id="A0A2C6K904"/>
<comment type="caution">
    <text evidence="2">The sequence shown here is derived from an EMBL/GenBank/DDBJ whole genome shotgun (WGS) entry which is preliminary data.</text>
</comment>
<proteinExistence type="predicted"/>
<feature type="region of interest" description="Disordered" evidence="1">
    <location>
        <begin position="187"/>
        <end position="223"/>
    </location>
</feature>
<organism evidence="2 3">
    <name type="scientific">Cystoisospora suis</name>
    <dbReference type="NCBI Taxonomy" id="483139"/>
    <lineage>
        <taxon>Eukaryota</taxon>
        <taxon>Sar</taxon>
        <taxon>Alveolata</taxon>
        <taxon>Apicomplexa</taxon>
        <taxon>Conoidasida</taxon>
        <taxon>Coccidia</taxon>
        <taxon>Eucoccidiorida</taxon>
        <taxon>Eimeriorina</taxon>
        <taxon>Sarcocystidae</taxon>
        <taxon>Cystoisospora</taxon>
    </lineage>
</organism>